<evidence type="ECO:0000259" key="4">
    <source>
        <dbReference type="Pfam" id="PF21362"/>
    </source>
</evidence>
<dbReference type="Gene3D" id="1.10.8.1320">
    <property type="match status" value="2"/>
</dbReference>
<dbReference type="PANTHER" id="PTHR10315:SF117">
    <property type="entry name" value="RING-TYPE E3 UBIQUITIN TRANSFERASE"/>
    <property type="match status" value="1"/>
</dbReference>
<dbReference type="EMBL" id="LNIX01000118">
    <property type="protein sequence ID" value="OXA36544.1"/>
    <property type="molecule type" value="Genomic_DNA"/>
</dbReference>
<dbReference type="UniPathway" id="UPA00143"/>
<dbReference type="GO" id="GO:0005737">
    <property type="term" value="C:cytoplasm"/>
    <property type="evidence" value="ECO:0007669"/>
    <property type="project" value="TreeGrafter"/>
</dbReference>
<dbReference type="GO" id="GO:0008270">
    <property type="term" value="F:zinc ion binding"/>
    <property type="evidence" value="ECO:0007669"/>
    <property type="project" value="UniProtKB-KW"/>
</dbReference>
<evidence type="ECO:0000313" key="5">
    <source>
        <dbReference type="EMBL" id="OXA36544.1"/>
    </source>
</evidence>
<comment type="caution">
    <text evidence="5">The sequence shown here is derived from an EMBL/GenBank/DDBJ whole genome shotgun (WGS) entry which is preliminary data.</text>
</comment>
<dbReference type="Proteomes" id="UP000198287">
    <property type="component" value="Unassembled WGS sequence"/>
</dbReference>
<evidence type="ECO:0000256" key="2">
    <source>
        <dbReference type="ARBA" id="ARBA00022771"/>
    </source>
</evidence>
<evidence type="ECO:0000256" key="3">
    <source>
        <dbReference type="ARBA" id="ARBA00022833"/>
    </source>
</evidence>
<sequence>MAAHKQTAPPPNLLDALECTICLDTPVSPIHECDNGHIVCGVCAERMTECGMCKTKLQISKLAERLSRQLDLKTACSNATSGCLTKVSAAEVRTHQVKCCYRDVICEDQRWPPCDKVSIPFRDFVNHLQTIHQIELEEIITGKMFPVFGSDQFRAHKQTAPPPNLLDALECTICLDTPVSPIHECDNGHIVCGVCAERMTECGMCKTKLQISKLAERLSRQLDLKTACSNATSGCLTKVSAAEVRTHQVKCCYRDVICEDQRWPPCDKVSIPFRDFVNHLQTIHQIELEEIITGKMFPVFGSDQFRGLEGEQILKLVKKNRKVFVLNSHVDKYFATYWMTVLGDEADAKKHWFQIKLGSEKKEKLQNGVSTSNKAHPIVYAKPYKLSGSLASSNPLLVEDRVWFRPSDSEEHQYTAQLTIKHASTNEETLIIRIHGIASKAVSSKPHNLYIEYK</sequence>
<dbReference type="SUPFAM" id="SSF49599">
    <property type="entry name" value="TRAF domain-like"/>
    <property type="match status" value="2"/>
</dbReference>
<dbReference type="InterPro" id="IPR049548">
    <property type="entry name" value="Sina-like_RING"/>
</dbReference>
<feature type="domain" description="E3 ubiquitin-protein ligase Sina-like RING finger" evidence="4">
    <location>
        <begin position="19"/>
        <end position="53"/>
    </location>
</feature>
<dbReference type="InterPro" id="IPR052088">
    <property type="entry name" value="E3_ubiquitin-ligase_SINA"/>
</dbReference>
<evidence type="ECO:0000313" key="6">
    <source>
        <dbReference type="Proteomes" id="UP000198287"/>
    </source>
</evidence>
<keyword evidence="3" id="KW-0862">Zinc</keyword>
<keyword evidence="2" id="KW-0863">Zinc-finger</keyword>
<gene>
    <name evidence="5" type="ORF">Fcan01_28691</name>
</gene>
<dbReference type="Pfam" id="PF21362">
    <property type="entry name" value="Sina_RING"/>
    <property type="match status" value="2"/>
</dbReference>
<dbReference type="SUPFAM" id="SSF57850">
    <property type="entry name" value="RING/U-box"/>
    <property type="match status" value="2"/>
</dbReference>
<reference evidence="5 6" key="1">
    <citation type="submission" date="2015-12" db="EMBL/GenBank/DDBJ databases">
        <title>The genome of Folsomia candida.</title>
        <authorList>
            <person name="Faddeeva A."/>
            <person name="Derks M.F."/>
            <person name="Anvar Y."/>
            <person name="Smit S."/>
            <person name="Van Straalen N."/>
            <person name="Roelofs D."/>
        </authorList>
    </citation>
    <scope>NUCLEOTIDE SEQUENCE [LARGE SCALE GENOMIC DNA]</scope>
    <source>
        <strain evidence="5 6">VU population</strain>
        <tissue evidence="5">Whole body</tissue>
    </source>
</reference>
<proteinExistence type="predicted"/>
<organism evidence="5 6">
    <name type="scientific">Folsomia candida</name>
    <name type="common">Springtail</name>
    <dbReference type="NCBI Taxonomy" id="158441"/>
    <lineage>
        <taxon>Eukaryota</taxon>
        <taxon>Metazoa</taxon>
        <taxon>Ecdysozoa</taxon>
        <taxon>Arthropoda</taxon>
        <taxon>Hexapoda</taxon>
        <taxon>Collembola</taxon>
        <taxon>Entomobryomorpha</taxon>
        <taxon>Isotomoidea</taxon>
        <taxon>Isotomidae</taxon>
        <taxon>Proisotominae</taxon>
        <taxon>Folsomia</taxon>
    </lineage>
</organism>
<keyword evidence="1" id="KW-0479">Metal-binding</keyword>
<keyword evidence="6" id="KW-1185">Reference proteome</keyword>
<accession>A0A226CV90</accession>
<dbReference type="PANTHER" id="PTHR10315">
    <property type="entry name" value="E3 UBIQUITIN PROTEIN LIGASE SIAH"/>
    <property type="match status" value="1"/>
</dbReference>
<dbReference type="GO" id="GO:0061630">
    <property type="term" value="F:ubiquitin protein ligase activity"/>
    <property type="evidence" value="ECO:0007669"/>
    <property type="project" value="TreeGrafter"/>
</dbReference>
<dbReference type="AlphaFoldDB" id="A0A226CV90"/>
<dbReference type="GO" id="GO:0016567">
    <property type="term" value="P:protein ubiquitination"/>
    <property type="evidence" value="ECO:0007669"/>
    <property type="project" value="UniProtKB-UniPathway"/>
</dbReference>
<dbReference type="OrthoDB" id="8182903at2759"/>
<feature type="domain" description="E3 ubiquitin-protein ligase Sina-like RING finger" evidence="4">
    <location>
        <begin position="171"/>
        <end position="205"/>
    </location>
</feature>
<name>A0A226CV90_FOLCA</name>
<evidence type="ECO:0000256" key="1">
    <source>
        <dbReference type="ARBA" id="ARBA00022723"/>
    </source>
</evidence>
<protein>
    <submittedName>
        <fullName evidence="5">Putative E3 ubiquitin-protein ligase sinah</fullName>
    </submittedName>
</protein>